<dbReference type="EMBL" id="JANPWB010000010">
    <property type="protein sequence ID" value="KAJ1137632.1"/>
    <property type="molecule type" value="Genomic_DNA"/>
</dbReference>
<gene>
    <name evidence="2" type="ORF">NDU88_004030</name>
</gene>
<organism evidence="2 3">
    <name type="scientific">Pleurodeles waltl</name>
    <name type="common">Iberian ribbed newt</name>
    <dbReference type="NCBI Taxonomy" id="8319"/>
    <lineage>
        <taxon>Eukaryota</taxon>
        <taxon>Metazoa</taxon>
        <taxon>Chordata</taxon>
        <taxon>Craniata</taxon>
        <taxon>Vertebrata</taxon>
        <taxon>Euteleostomi</taxon>
        <taxon>Amphibia</taxon>
        <taxon>Batrachia</taxon>
        <taxon>Caudata</taxon>
        <taxon>Salamandroidea</taxon>
        <taxon>Salamandridae</taxon>
        <taxon>Pleurodelinae</taxon>
        <taxon>Pleurodeles</taxon>
    </lineage>
</organism>
<dbReference type="AlphaFoldDB" id="A0AAV7QDP6"/>
<comment type="caution">
    <text evidence="2">The sequence shown here is derived from an EMBL/GenBank/DDBJ whole genome shotgun (WGS) entry which is preliminary data.</text>
</comment>
<evidence type="ECO:0000256" key="1">
    <source>
        <dbReference type="SAM" id="MobiDB-lite"/>
    </source>
</evidence>
<reference evidence="2" key="1">
    <citation type="journal article" date="2022" name="bioRxiv">
        <title>Sequencing and chromosome-scale assembly of the giantPleurodeles waltlgenome.</title>
        <authorList>
            <person name="Brown T."/>
            <person name="Elewa A."/>
            <person name="Iarovenko S."/>
            <person name="Subramanian E."/>
            <person name="Araus A.J."/>
            <person name="Petzold A."/>
            <person name="Susuki M."/>
            <person name="Suzuki K.-i.T."/>
            <person name="Hayashi T."/>
            <person name="Toyoda A."/>
            <person name="Oliveira C."/>
            <person name="Osipova E."/>
            <person name="Leigh N.D."/>
            <person name="Simon A."/>
            <person name="Yun M.H."/>
        </authorList>
    </citation>
    <scope>NUCLEOTIDE SEQUENCE</scope>
    <source>
        <strain evidence="2">20211129_DDA</strain>
        <tissue evidence="2">Liver</tissue>
    </source>
</reference>
<accession>A0AAV7QDP6</accession>
<keyword evidence="3" id="KW-1185">Reference proteome</keyword>
<proteinExistence type="predicted"/>
<feature type="region of interest" description="Disordered" evidence="1">
    <location>
        <begin position="1"/>
        <end position="35"/>
    </location>
</feature>
<sequence>MKRVPSSHDTSSVSVPTRPLSSRKRTEARKPQAARVQEISRKFLRNRCRITSVPGPAGRTRLISEGVGLLAVRLLVSRSHI</sequence>
<evidence type="ECO:0000313" key="3">
    <source>
        <dbReference type="Proteomes" id="UP001066276"/>
    </source>
</evidence>
<protein>
    <submittedName>
        <fullName evidence="2">Uncharacterized protein</fullName>
    </submittedName>
</protein>
<name>A0AAV7QDP6_PLEWA</name>
<dbReference type="Proteomes" id="UP001066276">
    <property type="component" value="Chromosome 6"/>
</dbReference>
<evidence type="ECO:0000313" key="2">
    <source>
        <dbReference type="EMBL" id="KAJ1137632.1"/>
    </source>
</evidence>